<evidence type="ECO:0000313" key="1">
    <source>
        <dbReference type="EMBL" id="OXC74220.1"/>
    </source>
</evidence>
<dbReference type="AlphaFoldDB" id="A0A226WTU0"/>
<sequence length="51" mass="5693">MPGNIGAFTSNVWIVDSTHLSRISHNLNASNAKYVAWDVRSRAIRTLTYTS</sequence>
<dbReference type="EMBL" id="MTHB01000229">
    <property type="protein sequence ID" value="OXC74220.1"/>
    <property type="molecule type" value="Genomic_DNA"/>
</dbReference>
<reference evidence="2" key="1">
    <citation type="submission" date="2017-01" db="EMBL/GenBank/DDBJ databases">
        <title>Genome Analysis of Deinococcus marmoris KOPRI26562.</title>
        <authorList>
            <person name="Kim J.H."/>
            <person name="Oh H.-M."/>
        </authorList>
    </citation>
    <scope>NUCLEOTIDE SEQUENCE [LARGE SCALE GENOMIC DNA]</scope>
    <source>
        <strain evidence="2">PAMC 26633</strain>
    </source>
</reference>
<comment type="caution">
    <text evidence="1">The sequence shown here is derived from an EMBL/GenBank/DDBJ whole genome shotgun (WGS) entry which is preliminary data.</text>
</comment>
<name>A0A226WTU0_CABSO</name>
<organism evidence="1 2">
    <name type="scientific">Caballeronia sordidicola</name>
    <name type="common">Burkholderia sordidicola</name>
    <dbReference type="NCBI Taxonomy" id="196367"/>
    <lineage>
        <taxon>Bacteria</taxon>
        <taxon>Pseudomonadati</taxon>
        <taxon>Pseudomonadota</taxon>
        <taxon>Betaproteobacteria</taxon>
        <taxon>Burkholderiales</taxon>
        <taxon>Burkholderiaceae</taxon>
        <taxon>Caballeronia</taxon>
    </lineage>
</organism>
<proteinExistence type="predicted"/>
<evidence type="ECO:0000313" key="2">
    <source>
        <dbReference type="Proteomes" id="UP000214720"/>
    </source>
</evidence>
<gene>
    <name evidence="1" type="ORF">BSU04_33395</name>
</gene>
<protein>
    <submittedName>
        <fullName evidence="1">Uncharacterized protein</fullName>
    </submittedName>
</protein>
<accession>A0A226WTU0</accession>
<dbReference type="Proteomes" id="UP000214720">
    <property type="component" value="Unassembled WGS sequence"/>
</dbReference>